<gene>
    <name evidence="3" type="ORF">ACFSUQ_05250</name>
</gene>
<accession>A0ABW5RIE6</accession>
<evidence type="ECO:0000259" key="2">
    <source>
        <dbReference type="Pfam" id="PF01882"/>
    </source>
</evidence>
<evidence type="ECO:0000313" key="4">
    <source>
        <dbReference type="Proteomes" id="UP001597453"/>
    </source>
</evidence>
<comment type="caution">
    <text evidence="3">The sequence shown here is derived from an EMBL/GenBank/DDBJ whole genome shotgun (WGS) entry which is preliminary data.</text>
</comment>
<feature type="transmembrane region" description="Helical" evidence="1">
    <location>
        <begin position="21"/>
        <end position="40"/>
    </location>
</feature>
<dbReference type="Proteomes" id="UP001597453">
    <property type="component" value="Unassembled WGS sequence"/>
</dbReference>
<keyword evidence="1" id="KW-0812">Transmembrane</keyword>
<dbReference type="PANTHER" id="PTHR34351">
    <property type="entry name" value="SLR1927 PROTEIN-RELATED"/>
    <property type="match status" value="1"/>
</dbReference>
<feature type="domain" description="DUF58" evidence="2">
    <location>
        <begin position="217"/>
        <end position="282"/>
    </location>
</feature>
<dbReference type="Pfam" id="PF01882">
    <property type="entry name" value="DUF58"/>
    <property type="match status" value="1"/>
</dbReference>
<dbReference type="PANTHER" id="PTHR34351:SF1">
    <property type="entry name" value="SLR1927 PROTEIN"/>
    <property type="match status" value="1"/>
</dbReference>
<keyword evidence="4" id="KW-1185">Reference proteome</keyword>
<keyword evidence="1" id="KW-1133">Transmembrane helix</keyword>
<evidence type="ECO:0000313" key="3">
    <source>
        <dbReference type="EMBL" id="MFD2674707.1"/>
    </source>
</evidence>
<name>A0ABW5RIE6_9MICO</name>
<proteinExistence type="predicted"/>
<dbReference type="EMBL" id="JBHUNF010000003">
    <property type="protein sequence ID" value="MFD2674707.1"/>
    <property type="molecule type" value="Genomic_DNA"/>
</dbReference>
<sequence length="425" mass="46615">MHSQTLDSSDLNGRPIRLTRRGVALLIAGCVVAVAGEVLGSTELRFFGLAMLALPLVMVLLKCIVPPRLEVTRTVYPTTVAAGDRLRVVTELRNTSVFGVEPSSYADIVTGADRSHVGGVLPAIATRMHPREGRRRRRIAYSLNRMRRGVRQVGPLLYENIDGLGLTRRVHRLGEITPIEVWPQVHDVDAFEIPALRSGREIEVSLGRGGEADDVITREYRHGDPLRRVHWKATARSGELRIRQEEHHSEAVGMLILDTSDCGDVLHDDAFELSVSVAASVITRLHALGFDTELCGTQETEDIEGDSLEDLRVTATAPLDLLMRKLMLLHWAKPDASSQVDAIEARVARTGNGPLVYVGRGFDDEAIELAGYGNPAIAVICADSPNFDEANEAAYAFQQAGWDVIVMNAAARDPWAKLRRMEASA</sequence>
<protein>
    <submittedName>
        <fullName evidence="3">DUF58 domain-containing protein</fullName>
    </submittedName>
</protein>
<reference evidence="4" key="1">
    <citation type="journal article" date="2019" name="Int. J. Syst. Evol. Microbiol.">
        <title>The Global Catalogue of Microorganisms (GCM) 10K type strain sequencing project: providing services to taxonomists for standard genome sequencing and annotation.</title>
        <authorList>
            <consortium name="The Broad Institute Genomics Platform"/>
            <consortium name="The Broad Institute Genome Sequencing Center for Infectious Disease"/>
            <person name="Wu L."/>
            <person name="Ma J."/>
        </authorList>
    </citation>
    <scope>NUCLEOTIDE SEQUENCE [LARGE SCALE GENOMIC DNA]</scope>
    <source>
        <strain evidence="4">TISTR 1511</strain>
    </source>
</reference>
<keyword evidence="1" id="KW-0472">Membrane</keyword>
<dbReference type="InterPro" id="IPR002881">
    <property type="entry name" value="DUF58"/>
</dbReference>
<evidence type="ECO:0000256" key="1">
    <source>
        <dbReference type="SAM" id="Phobius"/>
    </source>
</evidence>
<organism evidence="3 4">
    <name type="scientific">Gulosibacter bifidus</name>
    <dbReference type="NCBI Taxonomy" id="272239"/>
    <lineage>
        <taxon>Bacteria</taxon>
        <taxon>Bacillati</taxon>
        <taxon>Actinomycetota</taxon>
        <taxon>Actinomycetes</taxon>
        <taxon>Micrococcales</taxon>
        <taxon>Microbacteriaceae</taxon>
        <taxon>Gulosibacter</taxon>
    </lineage>
</organism>
<dbReference type="RefSeq" id="WP_066055887.1">
    <property type="nucleotide sequence ID" value="NZ_JBHUNF010000003.1"/>
</dbReference>